<dbReference type="Proteomes" id="UP001217089">
    <property type="component" value="Unassembled WGS sequence"/>
</dbReference>
<evidence type="ECO:0000313" key="2">
    <source>
        <dbReference type="EMBL" id="KAJ8303166.1"/>
    </source>
</evidence>
<feature type="domain" description="Deoxynucleoside kinase" evidence="1">
    <location>
        <begin position="84"/>
        <end position="275"/>
    </location>
</feature>
<dbReference type="InterPro" id="IPR031314">
    <property type="entry name" value="DNK_dom"/>
</dbReference>
<dbReference type="InterPro" id="IPR050566">
    <property type="entry name" value="Deoxyribonucleoside_kinase"/>
</dbReference>
<dbReference type="PANTHER" id="PTHR10513">
    <property type="entry name" value="DEOXYNUCLEOSIDE KINASE"/>
    <property type="match status" value="1"/>
</dbReference>
<reference evidence="2 3" key="1">
    <citation type="submission" date="2022-12" db="EMBL/GenBank/DDBJ databases">
        <title>Chromosome-level genome of Tegillarca granosa.</title>
        <authorList>
            <person name="Kim J."/>
        </authorList>
    </citation>
    <scope>NUCLEOTIDE SEQUENCE [LARGE SCALE GENOMIC DNA]</scope>
    <source>
        <strain evidence="2">Teg-2019</strain>
        <tissue evidence="2">Adductor muscle</tissue>
    </source>
</reference>
<keyword evidence="3" id="KW-1185">Reference proteome</keyword>
<evidence type="ECO:0000259" key="1">
    <source>
        <dbReference type="Pfam" id="PF01712"/>
    </source>
</evidence>
<protein>
    <recommendedName>
        <fullName evidence="1">Deoxynucleoside kinase domain-containing protein</fullName>
    </recommendedName>
</protein>
<dbReference type="Gene3D" id="3.40.50.300">
    <property type="entry name" value="P-loop containing nucleotide triphosphate hydrolases"/>
    <property type="match status" value="1"/>
</dbReference>
<name>A0ABQ9EFE9_TEGGR</name>
<gene>
    <name evidence="2" type="ORF">KUTeg_019562</name>
</gene>
<comment type="caution">
    <text evidence="2">The sequence shown here is derived from an EMBL/GenBank/DDBJ whole genome shotgun (WGS) entry which is preliminary data.</text>
</comment>
<dbReference type="Pfam" id="PF01712">
    <property type="entry name" value="dNK"/>
    <property type="match status" value="1"/>
</dbReference>
<proteinExistence type="predicted"/>
<dbReference type="SUPFAM" id="SSF52540">
    <property type="entry name" value="P-loop containing nucleoside triphosphate hydrolases"/>
    <property type="match status" value="1"/>
</dbReference>
<organism evidence="2 3">
    <name type="scientific">Tegillarca granosa</name>
    <name type="common">Malaysian cockle</name>
    <name type="synonym">Anadara granosa</name>
    <dbReference type="NCBI Taxonomy" id="220873"/>
    <lineage>
        <taxon>Eukaryota</taxon>
        <taxon>Metazoa</taxon>
        <taxon>Spiralia</taxon>
        <taxon>Lophotrochozoa</taxon>
        <taxon>Mollusca</taxon>
        <taxon>Bivalvia</taxon>
        <taxon>Autobranchia</taxon>
        <taxon>Pteriomorphia</taxon>
        <taxon>Arcoida</taxon>
        <taxon>Arcoidea</taxon>
        <taxon>Arcidae</taxon>
        <taxon>Tegillarca</taxon>
    </lineage>
</organism>
<accession>A0ABQ9EFE9</accession>
<evidence type="ECO:0000313" key="3">
    <source>
        <dbReference type="Proteomes" id="UP001217089"/>
    </source>
</evidence>
<dbReference type="CDD" id="cd01673">
    <property type="entry name" value="dNK"/>
    <property type="match status" value="1"/>
</dbReference>
<dbReference type="EMBL" id="JARBDR010000917">
    <property type="protein sequence ID" value="KAJ8303166.1"/>
    <property type="molecule type" value="Genomic_DNA"/>
</dbReference>
<dbReference type="InterPro" id="IPR027417">
    <property type="entry name" value="P-loop_NTPase"/>
</dbReference>
<dbReference type="PANTHER" id="PTHR10513:SF24">
    <property type="entry name" value="THYMIDINE KINASE 2, MITOCHONDRIAL"/>
    <property type="match status" value="1"/>
</dbReference>
<sequence length="304" mass="35947">MDNQEMALSRNIMLVLSGVKSTVFCRLSAQVSKRLISNEAKLDVSSRMKTKQTFSMSKKLKIDNKMSDQANYEKKPDNKKNFTVCVEGNIASGKTTFLEYFKPDLTAEVIEEPVSKWRNVQGHNLLAKMYEDPNRWSLTLQTYVQLTMLQSHVKEQSKPVKLMERSIFSAKYCFVENLHQSGKMPDFEYVVLTEWFDWLIDYHQVNVDLIVYLQTSPEVVHERIRQRCRDEEQLIPLEYLRNLHELHEDWLVKQTKYKPKSEILILDGDNDLDKMLEIYKENRKKILCENRVEQYVEQMQCKNS</sequence>